<gene>
    <name evidence="2" type="ORF">JCM17207_01130</name>
</gene>
<dbReference type="PANTHER" id="PTHR41533:SF1">
    <property type="entry name" value="L,D-TRANSPEPTIDASE YCBB-RELATED"/>
    <property type="match status" value="1"/>
</dbReference>
<dbReference type="InterPro" id="IPR052905">
    <property type="entry name" value="LD-transpeptidase_YkuD-like"/>
</dbReference>
<dbReference type="Proteomes" id="UP001055185">
    <property type="component" value="Unassembled WGS sequence"/>
</dbReference>
<dbReference type="PANTHER" id="PTHR41533">
    <property type="entry name" value="L,D-TRANSPEPTIDASE HI_1667-RELATED"/>
    <property type="match status" value="1"/>
</dbReference>
<feature type="domain" description="Peptidoglycan binding-like" evidence="1">
    <location>
        <begin position="15"/>
        <end position="76"/>
    </location>
</feature>
<comment type="caution">
    <text evidence="2">The sequence shown here is derived from an EMBL/GenBank/DDBJ whole genome shotgun (WGS) entry which is preliminary data.</text>
</comment>
<dbReference type="EMBL" id="BQKV01000007">
    <property type="protein sequence ID" value="GJN63488.1"/>
    <property type="molecule type" value="Genomic_DNA"/>
</dbReference>
<dbReference type="Gene3D" id="1.10.101.10">
    <property type="entry name" value="PGBD-like superfamily/PGBD"/>
    <property type="match status" value="2"/>
</dbReference>
<accession>A0AA37IW18</accession>
<keyword evidence="3" id="KW-1185">Reference proteome</keyword>
<proteinExistence type="predicted"/>
<dbReference type="RefSeq" id="WP_238315513.1">
    <property type="nucleotide sequence ID" value="NZ_BQKV01000007.1"/>
</dbReference>
<feature type="domain" description="Peptidoglycan binding-like" evidence="1">
    <location>
        <begin position="101"/>
        <end position="155"/>
    </location>
</feature>
<evidence type="ECO:0000259" key="1">
    <source>
        <dbReference type="Pfam" id="PF01471"/>
    </source>
</evidence>
<dbReference type="InterPro" id="IPR036366">
    <property type="entry name" value="PGBDSf"/>
</dbReference>
<dbReference type="InterPro" id="IPR036365">
    <property type="entry name" value="PGBD-like_sf"/>
</dbReference>
<dbReference type="Pfam" id="PF01471">
    <property type="entry name" value="PG_binding_1"/>
    <property type="match status" value="2"/>
</dbReference>
<sequence length="157" mass="16921">MAKPEYYAMLQNGSNGPDVALVQIWLNGVRGNCLNYPVLTVDGGFGSKTNDAVRQFQTQNNLTADGKVGQNTWNALYNRYIQNHSSAEQYPGIAMRNGQAGATVKSAQQRLNLKGATLSADGKFGSKTTTAVRNFQSINGLSVDGVIGQNTWAKLYA</sequence>
<reference evidence="2" key="1">
    <citation type="journal article" date="2022" name="Int. J. Syst. Evol. Microbiol.">
        <title>Genome-based, phenotypic and chemotaxonomic classification of Faecalibacterium strains: proposal of three novel species Faecalibacterium duncaniae sp. nov., Faecalibacterium hattorii sp. nov. and Faecalibacterium gallinarum sp. nov. .</title>
        <authorList>
            <person name="Sakamoto M."/>
            <person name="Sakurai N."/>
            <person name="Tanno H."/>
            <person name="Iino T."/>
            <person name="Ohkuma M."/>
            <person name="Endo A."/>
        </authorList>
    </citation>
    <scope>NUCLEOTIDE SEQUENCE</scope>
    <source>
        <strain evidence="2">JCM 17207</strain>
    </source>
</reference>
<name>A0AA37IW18_9FIRM</name>
<dbReference type="SUPFAM" id="SSF47090">
    <property type="entry name" value="PGBD-like"/>
    <property type="match status" value="2"/>
</dbReference>
<dbReference type="AlphaFoldDB" id="A0AA37IW18"/>
<evidence type="ECO:0000313" key="2">
    <source>
        <dbReference type="EMBL" id="GJN63488.1"/>
    </source>
</evidence>
<evidence type="ECO:0000313" key="3">
    <source>
        <dbReference type="Proteomes" id="UP001055185"/>
    </source>
</evidence>
<dbReference type="InterPro" id="IPR002477">
    <property type="entry name" value="Peptidoglycan-bd-like"/>
</dbReference>
<protein>
    <recommendedName>
        <fullName evidence="1">Peptidoglycan binding-like domain-containing protein</fullName>
    </recommendedName>
</protein>
<organism evidence="2 3">
    <name type="scientific">Faecalibacterium gallinarum</name>
    <dbReference type="NCBI Taxonomy" id="2903556"/>
    <lineage>
        <taxon>Bacteria</taxon>
        <taxon>Bacillati</taxon>
        <taxon>Bacillota</taxon>
        <taxon>Clostridia</taxon>
        <taxon>Eubacteriales</taxon>
        <taxon>Oscillospiraceae</taxon>
        <taxon>Faecalibacterium</taxon>
    </lineage>
</organism>